<evidence type="ECO:0000256" key="5">
    <source>
        <dbReference type="RuleBase" id="RU363032"/>
    </source>
</evidence>
<dbReference type="PANTHER" id="PTHR43496">
    <property type="entry name" value="PROTEIN LPLB"/>
    <property type="match status" value="1"/>
</dbReference>
<dbReference type="InterPro" id="IPR035906">
    <property type="entry name" value="MetI-like_sf"/>
</dbReference>
<comment type="similarity">
    <text evidence="5">Belongs to the binding-protein-dependent transport system permease family.</text>
</comment>
<feature type="transmembrane region" description="Helical" evidence="5">
    <location>
        <begin position="396"/>
        <end position="418"/>
    </location>
</feature>
<protein>
    <submittedName>
        <fullName evidence="7">ABC transporter permease</fullName>
    </submittedName>
</protein>
<evidence type="ECO:0000256" key="3">
    <source>
        <dbReference type="ARBA" id="ARBA00022989"/>
    </source>
</evidence>
<sequence length="575" mass="61416">MARVMEMPASLKTAPVRAARSDLGDRLFVVGGKLLLLVLLTFAVLLPLAAIFWRGFSGEAGQGGGLVAARELLASANFHWLLGNSLKVSLSVAAIVVPLAYLFAYALQRTLIPAKGLWRGISLLPLLAPSMLPGIALIYLFGNQGLLRGLLPDNIYGFWGIVLGQAIYTFPHALMILLSALSLADARLFDAASSMGAGPWKAFRSITWPATRQGVFAAFCLVFTLCITDFGVPVVVGGDYQVLALEAYKAVVGQQQFGRGALIGMILLLPALLSFGVDAWLRRGQGDSMSGRAQVYHPKPSRLRDACFLALVLLVCLALLAVLGMAVYSSLVKFWPYNLSLSLRHYAFEESAGGGWLAYRNSLTMASCTALFGGALIFTGAYLMEKTRGQAGLNQLLRMLSFVPMAVPGLVLGLGYVFFFNLPANPLHGLYGSMALLVVCSIAHFLTTAQMTATTALRQLDGEFEAAALSLKMPLYRHYLKVTLPICLPALLDIVRYLFVSAMTTVSAAIFLYSPDSVLAAVAVLNMDDAGNVGGAAAMSTLILLTSAAVSLLLAGASRGLLRRSQAWRQTAPGH</sequence>
<feature type="transmembrane region" description="Helical" evidence="5">
    <location>
        <begin position="430"/>
        <end position="449"/>
    </location>
</feature>
<proteinExistence type="inferred from homology"/>
<dbReference type="Pfam" id="PF00528">
    <property type="entry name" value="BPD_transp_1"/>
    <property type="match status" value="2"/>
</dbReference>
<dbReference type="EMBL" id="AP023081">
    <property type="protein sequence ID" value="BCD88821.1"/>
    <property type="molecule type" value="Genomic_DNA"/>
</dbReference>
<keyword evidence="3 5" id="KW-1133">Transmembrane helix</keyword>
<dbReference type="CDD" id="cd06261">
    <property type="entry name" value="TM_PBP2"/>
    <property type="match status" value="1"/>
</dbReference>
<keyword evidence="4 5" id="KW-0472">Membrane</keyword>
<feature type="transmembrane region" description="Helical" evidence="5">
    <location>
        <begin position="27"/>
        <end position="53"/>
    </location>
</feature>
<feature type="transmembrane region" description="Helical" evidence="5">
    <location>
        <begin position="156"/>
        <end position="178"/>
    </location>
</feature>
<evidence type="ECO:0000256" key="1">
    <source>
        <dbReference type="ARBA" id="ARBA00004651"/>
    </source>
</evidence>
<feature type="transmembrane region" description="Helical" evidence="5">
    <location>
        <begin position="120"/>
        <end position="141"/>
    </location>
</feature>
<dbReference type="Gene3D" id="1.10.3720.10">
    <property type="entry name" value="MetI-like"/>
    <property type="match status" value="2"/>
</dbReference>
<organism evidence="7 8">
    <name type="scientific">Pseudomonas solani</name>
    <dbReference type="NCBI Taxonomy" id="2731552"/>
    <lineage>
        <taxon>Bacteria</taxon>
        <taxon>Pseudomonadati</taxon>
        <taxon>Pseudomonadota</taxon>
        <taxon>Gammaproteobacteria</taxon>
        <taxon>Pseudomonadales</taxon>
        <taxon>Pseudomonadaceae</taxon>
        <taxon>Pseudomonas</taxon>
    </lineage>
</organism>
<dbReference type="PROSITE" id="PS50928">
    <property type="entry name" value="ABC_TM1"/>
    <property type="match status" value="2"/>
</dbReference>
<evidence type="ECO:0000313" key="7">
    <source>
        <dbReference type="EMBL" id="BCD88821.1"/>
    </source>
</evidence>
<dbReference type="SUPFAM" id="SSF161098">
    <property type="entry name" value="MetI-like"/>
    <property type="match status" value="2"/>
</dbReference>
<evidence type="ECO:0000256" key="4">
    <source>
        <dbReference type="ARBA" id="ARBA00023136"/>
    </source>
</evidence>
<dbReference type="NCBIfam" id="TIGR03262">
    <property type="entry name" value="PhnU2"/>
    <property type="match status" value="1"/>
</dbReference>
<dbReference type="InterPro" id="IPR000515">
    <property type="entry name" value="MetI-like"/>
</dbReference>
<dbReference type="InterPro" id="IPR017664">
    <property type="entry name" value="AminoethylPonate_ABC_perm-1"/>
</dbReference>
<accession>A0ABN6C1X1</accession>
<reference evidence="7" key="1">
    <citation type="submission" date="2020-05" db="EMBL/GenBank/DDBJ databases">
        <title>Complete genome sequence of Pseudomonas sp. Sm006.</title>
        <authorList>
            <person name="Takeuchi K."/>
            <person name="Someya N."/>
        </authorList>
    </citation>
    <scope>NUCLEOTIDE SEQUENCE</scope>
    <source>
        <strain evidence="7">Sm006</strain>
    </source>
</reference>
<feature type="transmembrane region" description="Helical" evidence="5">
    <location>
        <begin position="256"/>
        <end position="281"/>
    </location>
</feature>
<feature type="transmembrane region" description="Helical" evidence="5">
    <location>
        <begin position="533"/>
        <end position="555"/>
    </location>
</feature>
<feature type="transmembrane region" description="Helical" evidence="5">
    <location>
        <begin position="88"/>
        <end position="108"/>
    </location>
</feature>
<feature type="transmembrane region" description="Helical" evidence="5">
    <location>
        <begin position="214"/>
        <end position="236"/>
    </location>
</feature>
<feature type="transmembrane region" description="Helical" evidence="5">
    <location>
        <begin position="306"/>
        <end position="331"/>
    </location>
</feature>
<comment type="subcellular location">
    <subcellularLocation>
        <location evidence="1 5">Cell membrane</location>
        <topology evidence="1 5">Multi-pass membrane protein</topology>
    </subcellularLocation>
</comment>
<keyword evidence="2 5" id="KW-0812">Transmembrane</keyword>
<keyword evidence="8" id="KW-1185">Reference proteome</keyword>
<evidence type="ECO:0000259" key="6">
    <source>
        <dbReference type="PROSITE" id="PS50928"/>
    </source>
</evidence>
<feature type="transmembrane region" description="Helical" evidence="5">
    <location>
        <begin position="363"/>
        <end position="384"/>
    </location>
</feature>
<feature type="domain" description="ABC transmembrane type-1" evidence="6">
    <location>
        <begin position="82"/>
        <end position="278"/>
    </location>
</feature>
<evidence type="ECO:0000256" key="2">
    <source>
        <dbReference type="ARBA" id="ARBA00022692"/>
    </source>
</evidence>
<dbReference type="Proteomes" id="UP001064896">
    <property type="component" value="Chromosome"/>
</dbReference>
<feature type="domain" description="ABC transmembrane type-1" evidence="6">
    <location>
        <begin position="359"/>
        <end position="554"/>
    </location>
</feature>
<gene>
    <name evidence="7" type="ORF">PSm6_52280</name>
</gene>
<feature type="transmembrane region" description="Helical" evidence="5">
    <location>
        <begin position="494"/>
        <end position="513"/>
    </location>
</feature>
<dbReference type="PANTHER" id="PTHR43496:SF1">
    <property type="entry name" value="POLYGALACTURONAN_RHAMNOGALACTURONAN TRANSPORT SYSTEM PERMEASE PROTEIN YTEP"/>
    <property type="match status" value="1"/>
</dbReference>
<name>A0ABN6C1X1_9PSED</name>
<keyword evidence="5" id="KW-0813">Transport</keyword>
<evidence type="ECO:0000313" key="8">
    <source>
        <dbReference type="Proteomes" id="UP001064896"/>
    </source>
</evidence>